<name>A0ABR9CH26_9HYPH</name>
<dbReference type="Proteomes" id="UP000632063">
    <property type="component" value="Unassembled WGS sequence"/>
</dbReference>
<dbReference type="EMBL" id="JACYXI010000001">
    <property type="protein sequence ID" value="MBD8890164.1"/>
    <property type="molecule type" value="Genomic_DNA"/>
</dbReference>
<accession>A0ABR9CH26</accession>
<dbReference type="RefSeq" id="WP_192145662.1">
    <property type="nucleotide sequence ID" value="NZ_JACYXI010000001.1"/>
</dbReference>
<protein>
    <submittedName>
        <fullName evidence="2">DUF2730 family protein</fullName>
    </submittedName>
</protein>
<gene>
    <name evidence="2" type="ORF">IG616_01270</name>
</gene>
<evidence type="ECO:0000256" key="1">
    <source>
        <dbReference type="SAM" id="Phobius"/>
    </source>
</evidence>
<dbReference type="Gene3D" id="1.20.1480.30">
    <property type="entry name" value="Designed four-helix bundle protein"/>
    <property type="match status" value="1"/>
</dbReference>
<keyword evidence="3" id="KW-1185">Reference proteome</keyword>
<reference evidence="3" key="1">
    <citation type="submission" date="2020-09" db="EMBL/GenBank/DDBJ databases">
        <title>The genome sequence of strain Labrenzia suaedae 4C16A.</title>
        <authorList>
            <person name="Liu Y."/>
        </authorList>
    </citation>
    <scope>NUCLEOTIDE SEQUENCE [LARGE SCALE GENOMIC DNA]</scope>
    <source>
        <strain evidence="3">4C16A</strain>
    </source>
</reference>
<organism evidence="2 3">
    <name type="scientific">Roseibium litorale</name>
    <dbReference type="NCBI Taxonomy" id="2803841"/>
    <lineage>
        <taxon>Bacteria</taxon>
        <taxon>Pseudomonadati</taxon>
        <taxon>Pseudomonadota</taxon>
        <taxon>Alphaproteobacteria</taxon>
        <taxon>Hyphomicrobiales</taxon>
        <taxon>Stappiaceae</taxon>
        <taxon>Roseibium</taxon>
    </lineage>
</organism>
<dbReference type="InterPro" id="IPR020269">
    <property type="entry name" value="Phage_Mu_Releasin"/>
</dbReference>
<keyword evidence="1" id="KW-1133">Transmembrane helix</keyword>
<proteinExistence type="predicted"/>
<evidence type="ECO:0000313" key="3">
    <source>
        <dbReference type="Proteomes" id="UP000632063"/>
    </source>
</evidence>
<keyword evidence="1" id="KW-0472">Membrane</keyword>
<keyword evidence="1" id="KW-0812">Transmembrane</keyword>
<reference evidence="2 3" key="2">
    <citation type="journal article" date="2021" name="Int. J. Syst. Evol. Microbiol.">
        <title>Roseibium litorale sp. nov., isolated from a tidal flat sediment and proposal for the reclassification of Labrenzia polysiphoniae as Roseibium polysiphoniae comb. nov.</title>
        <authorList>
            <person name="Liu Y."/>
            <person name="Pei T."/>
            <person name="Du J."/>
            <person name="Chao M."/>
            <person name="Deng M.R."/>
            <person name="Zhu H."/>
        </authorList>
    </citation>
    <scope>NUCLEOTIDE SEQUENCE [LARGE SCALE GENOMIC DNA]</scope>
    <source>
        <strain evidence="2 3">4C16A</strain>
    </source>
</reference>
<dbReference type="Pfam" id="PF10805">
    <property type="entry name" value="DUF2730"/>
    <property type="match status" value="1"/>
</dbReference>
<evidence type="ECO:0000313" key="2">
    <source>
        <dbReference type="EMBL" id="MBD8890164.1"/>
    </source>
</evidence>
<comment type="caution">
    <text evidence="2">The sequence shown here is derived from an EMBL/GenBank/DDBJ whole genome shotgun (WGS) entry which is preliminary data.</text>
</comment>
<feature type="transmembrane region" description="Helical" evidence="1">
    <location>
        <begin position="12"/>
        <end position="29"/>
    </location>
</feature>
<sequence>MMIDGLKDWATLANTALAIGAIIYSWLTGKAKVNEERLKTVDAKLTDHDRRIQAAESELQHLPAKEDVMELKLALAELRGTVGRLDESLNGISRTVRRVEDHLMKDGGR</sequence>